<reference evidence="1 2" key="1">
    <citation type="journal article" date="2014" name="Genome Announc.">
        <title>Draft Genome Sequence of Fervidicella metallireducens Strain AeBT, an Iron-Reducing Thermoanaerobe from the Great Artesian Basin.</title>
        <authorList>
            <person name="Patel B.K."/>
        </authorList>
    </citation>
    <scope>NUCLEOTIDE SEQUENCE [LARGE SCALE GENOMIC DNA]</scope>
    <source>
        <strain evidence="1 2">AeB</strain>
    </source>
</reference>
<sequence>MDNMFSELESMGFKNLNVEIFQKDIEDKDEKKVIEKQKSEEALYDKTFQCPVCGNNFKEKSVKIGKSRLISKDTDLMPIYEGINPMFYDVIICNKCGYSAISKEFDKIKSHQIDSIKLHITTKFKPKTYPDLYDVDIAIERYKLALLNSIIKNGKYSERAYICLKISWLYRLKDDKTNENKFIEQALYGFKEAFERESFPIYGMDSFTLMYLMGELSRRLGNNEEALRWFGKVIISRHVNPKLKELARDQKDLIKTNIS</sequence>
<evidence type="ECO:0000313" key="1">
    <source>
        <dbReference type="EMBL" id="EYE89039.1"/>
    </source>
</evidence>
<organism evidence="1 2">
    <name type="scientific">Fervidicella metallireducens AeB</name>
    <dbReference type="NCBI Taxonomy" id="1403537"/>
    <lineage>
        <taxon>Bacteria</taxon>
        <taxon>Bacillati</taxon>
        <taxon>Bacillota</taxon>
        <taxon>Clostridia</taxon>
        <taxon>Eubacteriales</taxon>
        <taxon>Clostridiaceae</taxon>
        <taxon>Fervidicella</taxon>
    </lineage>
</organism>
<gene>
    <name evidence="1" type="ORF">Q428_04330</name>
</gene>
<dbReference type="Pfam" id="PF09986">
    <property type="entry name" value="DUF2225"/>
    <property type="match status" value="1"/>
</dbReference>
<dbReference type="RefSeq" id="WP_035378489.1">
    <property type="nucleotide sequence ID" value="NZ_AZQP01000009.1"/>
</dbReference>
<dbReference type="EMBL" id="AZQP01000009">
    <property type="protein sequence ID" value="EYE89039.1"/>
    <property type="molecule type" value="Genomic_DNA"/>
</dbReference>
<evidence type="ECO:0008006" key="3">
    <source>
        <dbReference type="Google" id="ProtNLM"/>
    </source>
</evidence>
<dbReference type="AlphaFoldDB" id="A0A017RXE6"/>
<keyword evidence="2" id="KW-1185">Reference proteome</keyword>
<dbReference type="STRING" id="1403537.Q428_04330"/>
<proteinExistence type="predicted"/>
<name>A0A017RXE6_9CLOT</name>
<dbReference type="Proteomes" id="UP000019681">
    <property type="component" value="Unassembled WGS sequence"/>
</dbReference>
<comment type="caution">
    <text evidence="1">The sequence shown here is derived from an EMBL/GenBank/DDBJ whole genome shotgun (WGS) entry which is preliminary data.</text>
</comment>
<evidence type="ECO:0000313" key="2">
    <source>
        <dbReference type="Proteomes" id="UP000019681"/>
    </source>
</evidence>
<dbReference type="OrthoDB" id="9780343at2"/>
<protein>
    <recommendedName>
        <fullName evidence="3">DUF2225 domain-containing protein</fullName>
    </recommendedName>
</protein>
<accession>A0A017RXE6</accession>
<dbReference type="InterPro" id="IPR018708">
    <property type="entry name" value="DUF2225"/>
</dbReference>